<evidence type="ECO:0000256" key="8">
    <source>
        <dbReference type="ARBA" id="ARBA00022842"/>
    </source>
</evidence>
<dbReference type="EC" id="3.6.1.56" evidence="14"/>
<dbReference type="GO" id="GO:0008828">
    <property type="term" value="F:dATP diphosphatase activity"/>
    <property type="evidence" value="ECO:0007669"/>
    <property type="project" value="UniProtKB-EC"/>
</dbReference>
<comment type="catalytic activity">
    <reaction evidence="13">
        <text>2-oxo-ATP + H2O = 2-oxo-AMP + diphosphate + H(+)</text>
        <dbReference type="Rhea" id="RHEA:67392"/>
        <dbReference type="ChEBI" id="CHEBI:15377"/>
        <dbReference type="ChEBI" id="CHEBI:15378"/>
        <dbReference type="ChEBI" id="CHEBI:33019"/>
        <dbReference type="ChEBI" id="CHEBI:71395"/>
        <dbReference type="ChEBI" id="CHEBI:172878"/>
    </reaction>
    <physiologicalReaction direction="left-to-right" evidence="13">
        <dbReference type="Rhea" id="RHEA:67393"/>
    </physiologicalReaction>
</comment>
<dbReference type="SUPFAM" id="SSF55811">
    <property type="entry name" value="Nudix"/>
    <property type="match status" value="1"/>
</dbReference>
<dbReference type="PANTHER" id="PTHR43758">
    <property type="entry name" value="7,8-DIHYDRO-8-OXOGUANINE TRIPHOSPHATASE"/>
    <property type="match status" value="1"/>
</dbReference>
<dbReference type="Gene3D" id="3.90.79.10">
    <property type="entry name" value="Nucleoside Triphosphate Pyrophosphohydrolase"/>
    <property type="match status" value="1"/>
</dbReference>
<keyword evidence="9" id="KW-0694">RNA-binding</keyword>
<evidence type="ECO:0000256" key="19">
    <source>
        <dbReference type="ARBA" id="ARBA00031927"/>
    </source>
</evidence>
<evidence type="ECO:0000256" key="23">
    <source>
        <dbReference type="ARBA" id="ARBA00049032"/>
    </source>
</evidence>
<comment type="catalytic activity">
    <reaction evidence="23">
        <text>N(6)-methyl-dATP + H2O = N(6)-methyl-dAMP + diphosphate + H(+)</text>
        <dbReference type="Rhea" id="RHEA:67604"/>
        <dbReference type="ChEBI" id="CHEBI:15377"/>
        <dbReference type="ChEBI" id="CHEBI:15378"/>
        <dbReference type="ChEBI" id="CHEBI:33019"/>
        <dbReference type="ChEBI" id="CHEBI:169976"/>
        <dbReference type="ChEBI" id="CHEBI:172872"/>
    </reaction>
    <physiologicalReaction direction="left-to-right" evidence="23">
        <dbReference type="Rhea" id="RHEA:67605"/>
    </physiologicalReaction>
</comment>
<comment type="subunit">
    <text evidence="4">Monomer.</text>
</comment>
<comment type="caution">
    <text evidence="27">The sequence shown here is derived from an EMBL/GenBank/DDBJ whole genome shotgun (WGS) entry which is preliminary data.</text>
</comment>
<protein>
    <recommendedName>
        <fullName evidence="15">Oxidized purine nucleoside triphosphate hydrolase</fullName>
        <ecNumber evidence="14">3.6.1.56</ecNumber>
    </recommendedName>
    <alternativeName>
        <fullName evidence="19">2-hydroxy-dATP diphosphatase</fullName>
    </alternativeName>
    <alternativeName>
        <fullName evidence="18">7,8-dihydro-8-oxoguanine triphosphatase</fullName>
    </alternativeName>
    <alternativeName>
        <fullName evidence="17">8-oxo-dGTPase</fullName>
    </alternativeName>
    <alternativeName>
        <fullName evidence="20">Methylated purine nucleoside triphosphate hydrolase</fullName>
    </alternativeName>
    <alternativeName>
        <fullName evidence="16">Nucleoside diphosphate-linked moiety X motif 1</fullName>
    </alternativeName>
</protein>
<dbReference type="PRINTS" id="PR00502">
    <property type="entry name" value="NUDIXFAMILY"/>
</dbReference>
<dbReference type="EMBL" id="VULN01000013">
    <property type="protein sequence ID" value="MSS82777.1"/>
    <property type="molecule type" value="Genomic_DNA"/>
</dbReference>
<organism evidence="27 28">
    <name type="scientific">Acidaminococcus fermentans</name>
    <dbReference type="NCBI Taxonomy" id="905"/>
    <lineage>
        <taxon>Bacteria</taxon>
        <taxon>Bacillati</taxon>
        <taxon>Bacillota</taxon>
        <taxon>Negativicutes</taxon>
        <taxon>Acidaminococcales</taxon>
        <taxon>Acidaminococcaceae</taxon>
        <taxon>Acidaminococcus</taxon>
    </lineage>
</organism>
<evidence type="ECO:0000256" key="5">
    <source>
        <dbReference type="ARBA" id="ARBA00022490"/>
    </source>
</evidence>
<gene>
    <name evidence="27" type="ORF">FX155_09250</name>
</gene>
<comment type="function">
    <text evidence="24">Oxidized purine nucleoside triphosphate hydrolase which is a prominent sanitizer of the oxidized nucleotide pool. Catalyzes the hydrolysis of 2-oxo-dATP (2-hydroxy-dATP) into 2-oxo-dAMP. Also has a significant hydrolase activity toward 2-oxo-ATP, 8-oxo-dGTP and 8-oxo-dATP. Through the hydrolysis of oxidized purine nucleoside triphosphates, prevents their incorporation into DNA and the subsequent transversions A:T to C:G and G:C to T:A. Also catalyzes the hydrolysis of methylated purine nucleoside triphosphate preventing their integration into DNA. Through this antimutagenic activity protects cells from oxidative stress.</text>
</comment>
<comment type="catalytic activity">
    <reaction evidence="21">
        <text>N(6)-methyl-ATP + H2O = N(6)-methyl-AMP + diphosphate + H(+)</text>
        <dbReference type="Rhea" id="RHEA:67608"/>
        <dbReference type="ChEBI" id="CHEBI:15377"/>
        <dbReference type="ChEBI" id="CHEBI:15378"/>
        <dbReference type="ChEBI" id="CHEBI:33019"/>
        <dbReference type="ChEBI" id="CHEBI:144842"/>
        <dbReference type="ChEBI" id="CHEBI:172873"/>
    </reaction>
    <physiologicalReaction direction="left-to-right" evidence="21">
        <dbReference type="Rhea" id="RHEA:67609"/>
    </physiologicalReaction>
</comment>
<accession>A0A6N7VM93</accession>
<dbReference type="InterPro" id="IPR020476">
    <property type="entry name" value="Nudix_hydrolase"/>
</dbReference>
<evidence type="ECO:0000256" key="25">
    <source>
        <dbReference type="RuleBase" id="RU003476"/>
    </source>
</evidence>
<dbReference type="RefSeq" id="WP_022487584.1">
    <property type="nucleotide sequence ID" value="NZ_CALEXD010000007.1"/>
</dbReference>
<dbReference type="Pfam" id="PF00293">
    <property type="entry name" value="NUDIX"/>
    <property type="match status" value="1"/>
</dbReference>
<evidence type="ECO:0000256" key="22">
    <source>
        <dbReference type="ARBA" id="ARBA00048894"/>
    </source>
</evidence>
<dbReference type="PROSITE" id="PS00893">
    <property type="entry name" value="NUDIX_BOX"/>
    <property type="match status" value="1"/>
</dbReference>
<comment type="cofactor">
    <cofactor evidence="1">
        <name>Mg(2+)</name>
        <dbReference type="ChEBI" id="CHEBI:18420"/>
    </cofactor>
</comment>
<comment type="catalytic activity">
    <reaction evidence="11">
        <text>2-oxo-dATP + H2O = 2-oxo-dAMP + diphosphate + H(+)</text>
        <dbReference type="Rhea" id="RHEA:31583"/>
        <dbReference type="ChEBI" id="CHEBI:15377"/>
        <dbReference type="ChEBI" id="CHEBI:15378"/>
        <dbReference type="ChEBI" id="CHEBI:33019"/>
        <dbReference type="ChEBI" id="CHEBI:63212"/>
        <dbReference type="ChEBI" id="CHEBI:77897"/>
        <dbReference type="EC" id="3.6.1.56"/>
    </reaction>
    <physiologicalReaction direction="left-to-right" evidence="11">
        <dbReference type="Rhea" id="RHEA:31584"/>
    </physiologicalReaction>
</comment>
<evidence type="ECO:0000256" key="16">
    <source>
        <dbReference type="ARBA" id="ARBA00029673"/>
    </source>
</evidence>
<evidence type="ECO:0000256" key="15">
    <source>
        <dbReference type="ARBA" id="ARBA00026218"/>
    </source>
</evidence>
<dbReference type="InterPro" id="IPR000086">
    <property type="entry name" value="NUDIX_hydrolase_dom"/>
</dbReference>
<name>A0A6N7VM93_ACIFE</name>
<dbReference type="InterPro" id="IPR015797">
    <property type="entry name" value="NUDIX_hydrolase-like_dom_sf"/>
</dbReference>
<dbReference type="PRINTS" id="PR01403">
    <property type="entry name" value="8OXTPHPHTASE"/>
</dbReference>
<evidence type="ECO:0000256" key="7">
    <source>
        <dbReference type="ARBA" id="ARBA00022801"/>
    </source>
</evidence>
<dbReference type="GO" id="GO:0005737">
    <property type="term" value="C:cytoplasm"/>
    <property type="evidence" value="ECO:0007669"/>
    <property type="project" value="UniProtKB-SubCell"/>
</dbReference>
<feature type="domain" description="Nudix hydrolase" evidence="26">
    <location>
        <begin position="1"/>
        <end position="130"/>
    </location>
</feature>
<evidence type="ECO:0000256" key="1">
    <source>
        <dbReference type="ARBA" id="ARBA00001946"/>
    </source>
</evidence>
<comment type="subcellular location">
    <subcellularLocation>
        <location evidence="2">Cytoplasm</location>
    </subcellularLocation>
</comment>
<proteinExistence type="inferred from homology"/>
<evidence type="ECO:0000256" key="10">
    <source>
        <dbReference type="ARBA" id="ARBA00024448"/>
    </source>
</evidence>
<evidence type="ECO:0000256" key="11">
    <source>
        <dbReference type="ARBA" id="ARBA00024459"/>
    </source>
</evidence>
<sequence length="161" mass="18713">MRDTSLVYLLDGENRVLLGRKRRGMGVGKWNGFGGKIEPGETMRQCAVRELREESGLEVRPEDLDLMADLYFDQPSDGTWSHGGMVYFVRRWQGVPRLSEEMEPRWFSLDQLPYEEMWEADRIWLPRLLAGKQLRGTILFAPDGDHVIDSVFQEVHLDETK</sequence>
<evidence type="ECO:0000256" key="14">
    <source>
        <dbReference type="ARBA" id="ARBA00026103"/>
    </source>
</evidence>
<evidence type="ECO:0000259" key="26">
    <source>
        <dbReference type="PROSITE" id="PS51462"/>
    </source>
</evidence>
<dbReference type="GO" id="GO:0003723">
    <property type="term" value="F:RNA binding"/>
    <property type="evidence" value="ECO:0007669"/>
    <property type="project" value="UniProtKB-KW"/>
</dbReference>
<dbReference type="OrthoDB" id="9804563at2"/>
<evidence type="ECO:0000313" key="28">
    <source>
        <dbReference type="Proteomes" id="UP000441455"/>
    </source>
</evidence>
<dbReference type="GO" id="GO:0042262">
    <property type="term" value="P:DNA protection"/>
    <property type="evidence" value="ECO:0007669"/>
    <property type="project" value="InterPro"/>
</dbReference>
<evidence type="ECO:0000256" key="4">
    <source>
        <dbReference type="ARBA" id="ARBA00011245"/>
    </source>
</evidence>
<evidence type="ECO:0000256" key="24">
    <source>
        <dbReference type="ARBA" id="ARBA00053094"/>
    </source>
</evidence>
<evidence type="ECO:0000256" key="6">
    <source>
        <dbReference type="ARBA" id="ARBA00022723"/>
    </source>
</evidence>
<comment type="similarity">
    <text evidence="3 25">Belongs to the Nudix hydrolase family.</text>
</comment>
<dbReference type="AlphaFoldDB" id="A0A6N7VM93"/>
<keyword evidence="5" id="KW-0963">Cytoplasm</keyword>
<comment type="catalytic activity">
    <reaction evidence="10">
        <text>8-oxo-dATP + H2O = 8-oxo-dAMP + diphosphate + H(+)</text>
        <dbReference type="Rhea" id="RHEA:65396"/>
        <dbReference type="ChEBI" id="CHEBI:15377"/>
        <dbReference type="ChEBI" id="CHEBI:15378"/>
        <dbReference type="ChEBI" id="CHEBI:33019"/>
        <dbReference type="ChEBI" id="CHEBI:71361"/>
        <dbReference type="ChEBI" id="CHEBI:172871"/>
    </reaction>
    <physiologicalReaction direction="left-to-right" evidence="10">
        <dbReference type="Rhea" id="RHEA:65397"/>
    </physiologicalReaction>
</comment>
<evidence type="ECO:0000256" key="17">
    <source>
        <dbReference type="ARBA" id="ARBA00030634"/>
    </source>
</evidence>
<reference evidence="27 28" key="1">
    <citation type="submission" date="2019-08" db="EMBL/GenBank/DDBJ databases">
        <title>In-depth cultivation of the pig gut microbiome towards novel bacterial diversity and tailored functional studies.</title>
        <authorList>
            <person name="Wylensek D."/>
            <person name="Hitch T.C.A."/>
            <person name="Clavel T."/>
        </authorList>
    </citation>
    <scope>NUCLEOTIDE SEQUENCE [LARGE SCALE GENOMIC DNA]</scope>
    <source>
        <strain evidence="27 28">WCA-389-WT-5B</strain>
    </source>
</reference>
<dbReference type="GO" id="GO:0008413">
    <property type="term" value="F:8-oxo-7,8-dihydroguanosine triphosphate pyrophosphatase activity"/>
    <property type="evidence" value="ECO:0007669"/>
    <property type="project" value="InterPro"/>
</dbReference>
<evidence type="ECO:0000256" key="21">
    <source>
        <dbReference type="ARBA" id="ARBA00048002"/>
    </source>
</evidence>
<keyword evidence="6" id="KW-0479">Metal-binding</keyword>
<keyword evidence="8" id="KW-0460">Magnesium</keyword>
<evidence type="ECO:0000256" key="12">
    <source>
        <dbReference type="ARBA" id="ARBA00024486"/>
    </source>
</evidence>
<evidence type="ECO:0000313" key="27">
    <source>
        <dbReference type="EMBL" id="MSS82777.1"/>
    </source>
</evidence>
<evidence type="ECO:0000256" key="18">
    <source>
        <dbReference type="ARBA" id="ARBA00030682"/>
    </source>
</evidence>
<comment type="catalytic activity">
    <reaction evidence="12">
        <text>8-oxo-dGTP + H2O = 8-oxo-dGMP + diphosphate + H(+)</text>
        <dbReference type="Rhea" id="RHEA:31575"/>
        <dbReference type="ChEBI" id="CHEBI:15377"/>
        <dbReference type="ChEBI" id="CHEBI:15378"/>
        <dbReference type="ChEBI" id="CHEBI:33019"/>
        <dbReference type="ChEBI" id="CHEBI:63224"/>
        <dbReference type="ChEBI" id="CHEBI:77896"/>
    </reaction>
    <physiologicalReaction direction="left-to-right" evidence="12">
        <dbReference type="Rhea" id="RHEA:31576"/>
    </physiologicalReaction>
</comment>
<dbReference type="Proteomes" id="UP000441455">
    <property type="component" value="Unassembled WGS sequence"/>
</dbReference>
<dbReference type="PROSITE" id="PS51462">
    <property type="entry name" value="NUDIX"/>
    <property type="match status" value="1"/>
</dbReference>
<dbReference type="InterPro" id="IPR020084">
    <property type="entry name" value="NUDIX_hydrolase_CS"/>
</dbReference>
<comment type="catalytic activity">
    <reaction evidence="22">
        <text>O(6)-methyl-dGTP + H2O = O(6)-methyl-dGMP + diphosphate + H(+)</text>
        <dbReference type="Rhea" id="RHEA:67600"/>
        <dbReference type="ChEBI" id="CHEBI:15377"/>
        <dbReference type="ChEBI" id="CHEBI:15378"/>
        <dbReference type="ChEBI" id="CHEBI:33019"/>
        <dbReference type="ChEBI" id="CHEBI:169974"/>
        <dbReference type="ChEBI" id="CHEBI:169975"/>
    </reaction>
    <physiologicalReaction direction="left-to-right" evidence="22">
        <dbReference type="Rhea" id="RHEA:67601"/>
    </physiologicalReaction>
</comment>
<evidence type="ECO:0000256" key="3">
    <source>
        <dbReference type="ARBA" id="ARBA00005582"/>
    </source>
</evidence>
<evidence type="ECO:0000256" key="9">
    <source>
        <dbReference type="ARBA" id="ARBA00022884"/>
    </source>
</evidence>
<evidence type="ECO:0000256" key="13">
    <source>
        <dbReference type="ARBA" id="ARBA00024596"/>
    </source>
</evidence>
<keyword evidence="7 25" id="KW-0378">Hydrolase</keyword>
<dbReference type="InterPro" id="IPR003563">
    <property type="entry name" value="8ODP"/>
</dbReference>
<dbReference type="PANTHER" id="PTHR43758:SF2">
    <property type="entry name" value="OXIDIZED PURINE NUCLEOSIDE TRIPHOSPHATE HYDROLASE"/>
    <property type="match status" value="1"/>
</dbReference>
<dbReference type="CDD" id="cd03427">
    <property type="entry name" value="NUDIX_MTH1_Nudt1"/>
    <property type="match status" value="1"/>
</dbReference>
<evidence type="ECO:0000256" key="20">
    <source>
        <dbReference type="ARBA" id="ARBA00032071"/>
    </source>
</evidence>
<dbReference type="GO" id="GO:0046872">
    <property type="term" value="F:metal ion binding"/>
    <property type="evidence" value="ECO:0007669"/>
    <property type="project" value="UniProtKB-KW"/>
</dbReference>
<evidence type="ECO:0000256" key="2">
    <source>
        <dbReference type="ARBA" id="ARBA00004496"/>
    </source>
</evidence>